<evidence type="ECO:0000259" key="1">
    <source>
        <dbReference type="Pfam" id="PF04149"/>
    </source>
</evidence>
<name>A0A3R7EVQ3_9ACTN</name>
<organism evidence="2 3">
    <name type="scientific">Streptomyces xinghaiensis</name>
    <dbReference type="NCBI Taxonomy" id="1038928"/>
    <lineage>
        <taxon>Bacteria</taxon>
        <taxon>Bacillati</taxon>
        <taxon>Actinomycetota</taxon>
        <taxon>Actinomycetes</taxon>
        <taxon>Kitasatosporales</taxon>
        <taxon>Streptomycetaceae</taxon>
        <taxon>Streptomyces</taxon>
    </lineage>
</organism>
<evidence type="ECO:0000313" key="2">
    <source>
        <dbReference type="EMBL" id="RKM97223.1"/>
    </source>
</evidence>
<evidence type="ECO:0000313" key="3">
    <source>
        <dbReference type="Proteomes" id="UP000028058"/>
    </source>
</evidence>
<dbReference type="InterPro" id="IPR007278">
    <property type="entry name" value="DUF397"/>
</dbReference>
<proteinExistence type="predicted"/>
<dbReference type="Proteomes" id="UP000028058">
    <property type="component" value="Unassembled WGS sequence"/>
</dbReference>
<accession>A0A3R7EVQ3</accession>
<dbReference type="Pfam" id="PF04149">
    <property type="entry name" value="DUF397"/>
    <property type="match status" value="1"/>
</dbReference>
<comment type="caution">
    <text evidence="2">The sequence shown here is derived from an EMBL/GenBank/DDBJ whole genome shotgun (WGS) entry which is preliminary data.</text>
</comment>
<dbReference type="OrthoDB" id="3402668at2"/>
<reference evidence="2 3" key="1">
    <citation type="journal article" date="2014" name="Genome Announc.">
        <title>Draft Genome Sequence of Streptomyces fradiae ATCC 19609, a Strain Highly Sensitive to Antibiotics.</title>
        <authorList>
            <person name="Bekker O.B."/>
            <person name="Klimina K.M."/>
            <person name="Vatlin A.A."/>
            <person name="Zakharevich N.V."/>
            <person name="Kasianov A.S."/>
            <person name="Danilenko V.N."/>
        </authorList>
    </citation>
    <scope>NUCLEOTIDE SEQUENCE [LARGE SCALE GENOMIC DNA]</scope>
    <source>
        <strain evidence="2 3">ATCC 19609</strain>
    </source>
</reference>
<feature type="domain" description="DUF397" evidence="1">
    <location>
        <begin position="4"/>
        <end position="57"/>
    </location>
</feature>
<sequence>MSQLRWSKSSYSSSSSNECIEVAGTPRRRVHLRESDEPDTVLSVAPGIWSAFTRAVKAGEYDYACRR</sequence>
<dbReference type="RefSeq" id="WP_043459525.1">
    <property type="nucleotide sequence ID" value="NZ_CP134822.1"/>
</dbReference>
<protein>
    <submittedName>
        <fullName evidence="2">DUF397 domain-containing protein</fullName>
    </submittedName>
</protein>
<keyword evidence="3" id="KW-1185">Reference proteome</keyword>
<dbReference type="EMBL" id="JNAD02000003">
    <property type="protein sequence ID" value="RKM97223.1"/>
    <property type="molecule type" value="Genomic_DNA"/>
</dbReference>
<dbReference type="AlphaFoldDB" id="A0A3R7EVQ3"/>
<gene>
    <name evidence="2" type="ORF">SFRA_008265</name>
</gene>